<organism evidence="1">
    <name type="scientific">uncultured Caudovirales phage</name>
    <dbReference type="NCBI Taxonomy" id="2100421"/>
    <lineage>
        <taxon>Viruses</taxon>
        <taxon>Duplodnaviria</taxon>
        <taxon>Heunggongvirae</taxon>
        <taxon>Uroviricota</taxon>
        <taxon>Caudoviricetes</taxon>
        <taxon>Peduoviridae</taxon>
        <taxon>Maltschvirus</taxon>
        <taxon>Maltschvirus maltsch</taxon>
    </lineage>
</organism>
<evidence type="ECO:0000313" key="2">
    <source>
        <dbReference type="EMBL" id="CAB4162995.1"/>
    </source>
</evidence>
<proteinExistence type="predicted"/>
<dbReference type="EMBL" id="LR796737">
    <property type="protein sequence ID" value="CAB4162995.1"/>
    <property type="molecule type" value="Genomic_DNA"/>
</dbReference>
<dbReference type="EMBL" id="LR796418">
    <property type="protein sequence ID" value="CAB4143732.1"/>
    <property type="molecule type" value="Genomic_DNA"/>
</dbReference>
<sequence>MATLINDVKKLALLEPTMFEEDSFSLLQYYQFSQDWYVYDSHELGLNTVELLANKFTAFHGTVPFPKNPLAKDFWSTIPLGVFRYRMLADGSPSLVDTYLDTPGYIVEGIYWGNGFVYVVRDKEQLVQIKLLISKETKEIQLYPDVSSL</sequence>
<reference evidence="1" key="1">
    <citation type="submission" date="2020-04" db="EMBL/GenBank/DDBJ databases">
        <authorList>
            <person name="Chiriac C."/>
            <person name="Salcher M."/>
            <person name="Ghai R."/>
            <person name="Kavagutti S V."/>
        </authorList>
    </citation>
    <scope>NUCLEOTIDE SEQUENCE</scope>
</reference>
<evidence type="ECO:0000313" key="1">
    <source>
        <dbReference type="EMBL" id="CAB4143732.1"/>
    </source>
</evidence>
<accession>A0A6J5MBM9</accession>
<name>A0A6J5MBM9_9CAUD</name>
<protein>
    <submittedName>
        <fullName evidence="1">Uncharacterized protein</fullName>
    </submittedName>
</protein>
<gene>
    <name evidence="1" type="ORF">UFOVP436_220</name>
    <name evidence="2" type="ORF">UFOVP784_220</name>
</gene>